<feature type="compositionally biased region" description="Basic and acidic residues" evidence="1">
    <location>
        <begin position="362"/>
        <end position="372"/>
    </location>
</feature>
<dbReference type="EMBL" id="JAUSUZ010000001">
    <property type="protein sequence ID" value="MDQ0364603.1"/>
    <property type="molecule type" value="Genomic_DNA"/>
</dbReference>
<evidence type="ECO:0000259" key="2">
    <source>
        <dbReference type="Pfam" id="PF13468"/>
    </source>
</evidence>
<feature type="compositionally biased region" description="Basic and acidic residues" evidence="1">
    <location>
        <begin position="209"/>
        <end position="221"/>
    </location>
</feature>
<feature type="domain" description="Glyoxalase-like" evidence="2">
    <location>
        <begin position="8"/>
        <end position="157"/>
    </location>
</feature>
<dbReference type="RefSeq" id="WP_307236139.1">
    <property type="nucleotide sequence ID" value="NZ_JAUSUZ010000001.1"/>
</dbReference>
<sequence>MRAVVDGLHHVGLVVPDLGAAIETYRRLGFTVAPPVCPALPPAPGAPPRPIGAANSHVYLDRSFVELVTVVDDHHPLPDDAEARPIEVPDDRLPALLAAARAAAAGLTAWLGRGPGLRILMLGAPDVHAAAARLDAAGIGHGGVHPIQRRIPGGMATSHFLELDNGDRAVADPGAGDHGDDRGDGERTTRGGSGRGGSAPSGHSASDPGGDRGGDRGDGAEGRIGIAESIAAGEHPVGHPNGATALTGCTLRVPRDAFPGVVSRYERLVGRPAERADGVARLRAGDATVTLLLGHSLMFSAVTVAVHDLRHTARHLAAAHVPHTAPRPGEIVVPAAAALGAAIVFREPEARTHPDPAASEARPAHDSLRRAG</sequence>
<dbReference type="InterPro" id="IPR025870">
    <property type="entry name" value="Glyoxalase-like_dom"/>
</dbReference>
<proteinExistence type="predicted"/>
<name>A0AAE3VUU0_9ACTN</name>
<comment type="caution">
    <text evidence="3">The sequence shown here is derived from an EMBL/GenBank/DDBJ whole genome shotgun (WGS) entry which is preliminary data.</text>
</comment>
<accession>A0AAE3VUU0</accession>
<dbReference type="SUPFAM" id="SSF54593">
    <property type="entry name" value="Glyoxalase/Bleomycin resistance protein/Dihydroxybiphenyl dioxygenase"/>
    <property type="match status" value="1"/>
</dbReference>
<dbReference type="Gene3D" id="3.10.180.10">
    <property type="entry name" value="2,3-Dihydroxybiphenyl 1,2-Dioxygenase, domain 1"/>
    <property type="match status" value="1"/>
</dbReference>
<dbReference type="AlphaFoldDB" id="A0AAE3VUU0"/>
<evidence type="ECO:0000313" key="4">
    <source>
        <dbReference type="Proteomes" id="UP001240236"/>
    </source>
</evidence>
<dbReference type="Pfam" id="PF13468">
    <property type="entry name" value="Glyoxalase_3"/>
    <property type="match status" value="1"/>
</dbReference>
<gene>
    <name evidence="3" type="ORF">J2S42_001272</name>
</gene>
<reference evidence="3 4" key="1">
    <citation type="submission" date="2023-07" db="EMBL/GenBank/DDBJ databases">
        <title>Sequencing the genomes of 1000 actinobacteria strains.</title>
        <authorList>
            <person name="Klenk H.-P."/>
        </authorList>
    </citation>
    <scope>NUCLEOTIDE SEQUENCE [LARGE SCALE GENOMIC DNA]</scope>
    <source>
        <strain evidence="3 4">DSM 44709</strain>
    </source>
</reference>
<dbReference type="Proteomes" id="UP001240236">
    <property type="component" value="Unassembled WGS sequence"/>
</dbReference>
<feature type="region of interest" description="Disordered" evidence="1">
    <location>
        <begin position="349"/>
        <end position="372"/>
    </location>
</feature>
<organism evidence="3 4">
    <name type="scientific">Catenuloplanes indicus</name>
    <dbReference type="NCBI Taxonomy" id="137267"/>
    <lineage>
        <taxon>Bacteria</taxon>
        <taxon>Bacillati</taxon>
        <taxon>Actinomycetota</taxon>
        <taxon>Actinomycetes</taxon>
        <taxon>Micromonosporales</taxon>
        <taxon>Micromonosporaceae</taxon>
        <taxon>Catenuloplanes</taxon>
    </lineage>
</organism>
<evidence type="ECO:0000313" key="3">
    <source>
        <dbReference type="EMBL" id="MDQ0364603.1"/>
    </source>
</evidence>
<protein>
    <recommendedName>
        <fullName evidence="2">Glyoxalase-like domain-containing protein</fullName>
    </recommendedName>
</protein>
<feature type="compositionally biased region" description="Basic and acidic residues" evidence="1">
    <location>
        <begin position="166"/>
        <end position="189"/>
    </location>
</feature>
<feature type="region of interest" description="Disordered" evidence="1">
    <location>
        <begin position="166"/>
        <end position="221"/>
    </location>
</feature>
<dbReference type="InterPro" id="IPR029068">
    <property type="entry name" value="Glyas_Bleomycin-R_OHBP_Dase"/>
</dbReference>
<evidence type="ECO:0000256" key="1">
    <source>
        <dbReference type="SAM" id="MobiDB-lite"/>
    </source>
</evidence>
<keyword evidence="4" id="KW-1185">Reference proteome</keyword>